<evidence type="ECO:0000256" key="7">
    <source>
        <dbReference type="SAM" id="MobiDB-lite"/>
    </source>
</evidence>
<feature type="transmembrane region" description="Helical" evidence="8">
    <location>
        <begin position="391"/>
        <end position="411"/>
    </location>
</feature>
<evidence type="ECO:0000256" key="4">
    <source>
        <dbReference type="ARBA" id="ARBA00022692"/>
    </source>
</evidence>
<dbReference type="InterPro" id="IPR006043">
    <property type="entry name" value="NCS2"/>
</dbReference>
<evidence type="ECO:0000313" key="10">
    <source>
        <dbReference type="Proteomes" id="UP001470230"/>
    </source>
</evidence>
<keyword evidence="3" id="KW-0813">Transport</keyword>
<keyword evidence="10" id="KW-1185">Reference proteome</keyword>
<protein>
    <recommendedName>
        <fullName evidence="11">Permease</fullName>
    </recommendedName>
</protein>
<proteinExistence type="inferred from homology"/>
<organism evidence="9 10">
    <name type="scientific">Tritrichomonas musculus</name>
    <dbReference type="NCBI Taxonomy" id="1915356"/>
    <lineage>
        <taxon>Eukaryota</taxon>
        <taxon>Metamonada</taxon>
        <taxon>Parabasalia</taxon>
        <taxon>Tritrichomonadida</taxon>
        <taxon>Tritrichomonadidae</taxon>
        <taxon>Tritrichomonas</taxon>
    </lineage>
</organism>
<sequence>MAKILRAFDKFWHITEAGSNFKNECMGGITTFMSMAYILVVNPSLTAGPNTADKESLYIGTCIGAIVGTLMMALYANLPFAQAPGMGLNAYFAFTVVNMKMGERYLTYGNALFIVFLSGVIFLLLTIFGVREKIVDSVPLCIKNAITAGIGLFIAFVGLQNSKIIRDDRSTLVAFAPLNALDYEFEEIWPTLLVLLNFLIICILCYLNVRGGMLWGILVGTILHYIVGYCGGYVDPNDQKQLDRLAASLGKNATDVVDYYLGYAAYVVDPSLTVDIKDPITAFKHWGKQSAFIIFRNGWKDLFVKSRWFSDLLNIIAIILAFAMVDMFDTIGTLLGTAKRAHLLNDEGKLPNMGQALLCDSIGTLAGTFCGVSTVTTFVESSAGVNEGARTGFASLITALCFFIALWISPLAQIIPSTATTPALMYVGVLMISSITDLNFNDVSVAAPAFMTISFMPFSYNISIGIALGLLCHTFMKLIAAAYYACRSCCCKNQIARELSSEEAKEQDREMDQISDSISRNNSDDEDEPTNDSNAQSQLNIVEDSGEERYAEHHKRSYTNKEMALKEIKEISPVTAVIDALFLIYFFCARK</sequence>
<feature type="transmembrane region" description="Helical" evidence="8">
    <location>
        <begin position="105"/>
        <end position="128"/>
    </location>
</feature>
<evidence type="ECO:0000256" key="2">
    <source>
        <dbReference type="ARBA" id="ARBA00005697"/>
    </source>
</evidence>
<feature type="transmembrane region" description="Helical" evidence="8">
    <location>
        <begin position="57"/>
        <end position="78"/>
    </location>
</feature>
<name>A0ABR2KYQ0_9EUKA</name>
<comment type="caution">
    <text evidence="9">The sequence shown here is derived from an EMBL/GenBank/DDBJ whole genome shotgun (WGS) entry which is preliminary data.</text>
</comment>
<evidence type="ECO:0000256" key="1">
    <source>
        <dbReference type="ARBA" id="ARBA00004127"/>
    </source>
</evidence>
<feature type="compositionally biased region" description="Basic and acidic residues" evidence="7">
    <location>
        <begin position="501"/>
        <end position="512"/>
    </location>
</feature>
<evidence type="ECO:0000256" key="3">
    <source>
        <dbReference type="ARBA" id="ARBA00022448"/>
    </source>
</evidence>
<feature type="transmembrane region" description="Helical" evidence="8">
    <location>
        <begin position="312"/>
        <end position="336"/>
    </location>
</feature>
<accession>A0ABR2KYQ0</accession>
<dbReference type="Pfam" id="PF00860">
    <property type="entry name" value="Xan_ur_permease"/>
    <property type="match status" value="2"/>
</dbReference>
<dbReference type="EMBL" id="JAPFFF010000002">
    <property type="protein sequence ID" value="KAK8896246.1"/>
    <property type="molecule type" value="Genomic_DNA"/>
</dbReference>
<feature type="transmembrane region" description="Helical" evidence="8">
    <location>
        <begin position="460"/>
        <end position="485"/>
    </location>
</feature>
<evidence type="ECO:0000256" key="8">
    <source>
        <dbReference type="SAM" id="Phobius"/>
    </source>
</evidence>
<feature type="transmembrane region" description="Helical" evidence="8">
    <location>
        <begin position="188"/>
        <end position="207"/>
    </location>
</feature>
<feature type="transmembrane region" description="Helical" evidence="8">
    <location>
        <begin position="423"/>
        <end position="440"/>
    </location>
</feature>
<dbReference type="Proteomes" id="UP001470230">
    <property type="component" value="Unassembled WGS sequence"/>
</dbReference>
<feature type="transmembrane region" description="Helical" evidence="8">
    <location>
        <begin position="140"/>
        <end position="159"/>
    </location>
</feature>
<feature type="transmembrane region" description="Helical" evidence="8">
    <location>
        <begin position="357"/>
        <end position="379"/>
    </location>
</feature>
<comment type="similarity">
    <text evidence="2">Belongs to the nucleobase:cation symporter-2 (NCS2) (TC 2.A.40) family. Azg-like subfamily.</text>
</comment>
<reference evidence="9 10" key="1">
    <citation type="submission" date="2024-04" db="EMBL/GenBank/DDBJ databases">
        <title>Tritrichomonas musculus Genome.</title>
        <authorList>
            <person name="Alves-Ferreira E."/>
            <person name="Grigg M."/>
            <person name="Lorenzi H."/>
            <person name="Galac M."/>
        </authorList>
    </citation>
    <scope>NUCLEOTIDE SEQUENCE [LARGE SCALE GENOMIC DNA]</scope>
    <source>
        <strain evidence="9 10">EAF2021</strain>
    </source>
</reference>
<keyword evidence="6 8" id="KW-0472">Membrane</keyword>
<comment type="subcellular location">
    <subcellularLocation>
        <location evidence="1">Endomembrane system</location>
        <topology evidence="1">Multi-pass membrane protein</topology>
    </subcellularLocation>
</comment>
<feature type="transmembrane region" description="Helical" evidence="8">
    <location>
        <begin position="214"/>
        <end position="234"/>
    </location>
</feature>
<keyword evidence="5 8" id="KW-1133">Transmembrane helix</keyword>
<dbReference type="InterPro" id="IPR045018">
    <property type="entry name" value="Azg-like"/>
</dbReference>
<evidence type="ECO:0008006" key="11">
    <source>
        <dbReference type="Google" id="ProtNLM"/>
    </source>
</evidence>
<evidence type="ECO:0000313" key="9">
    <source>
        <dbReference type="EMBL" id="KAK8896246.1"/>
    </source>
</evidence>
<dbReference type="PANTHER" id="PTHR43337:SF1">
    <property type="entry name" value="XANTHINE_URACIL PERMEASE C887.17-RELATED"/>
    <property type="match status" value="1"/>
</dbReference>
<evidence type="ECO:0000256" key="6">
    <source>
        <dbReference type="ARBA" id="ARBA00023136"/>
    </source>
</evidence>
<dbReference type="PANTHER" id="PTHR43337">
    <property type="entry name" value="XANTHINE/URACIL PERMEASE C887.17-RELATED"/>
    <property type="match status" value="1"/>
</dbReference>
<evidence type="ECO:0000256" key="5">
    <source>
        <dbReference type="ARBA" id="ARBA00022989"/>
    </source>
</evidence>
<gene>
    <name evidence="9" type="ORF">M9Y10_014142</name>
</gene>
<feature type="region of interest" description="Disordered" evidence="7">
    <location>
        <begin position="501"/>
        <end position="538"/>
    </location>
</feature>
<keyword evidence="4 8" id="KW-0812">Transmembrane</keyword>